<feature type="chain" id="PRO_5028055982" evidence="7">
    <location>
        <begin position="21"/>
        <end position="632"/>
    </location>
</feature>
<dbReference type="OrthoDB" id="5966355at2759"/>
<evidence type="ECO:0000256" key="2">
    <source>
        <dbReference type="ARBA" id="ARBA00004613"/>
    </source>
</evidence>
<dbReference type="GO" id="GO:0012505">
    <property type="term" value="C:endomembrane system"/>
    <property type="evidence" value="ECO:0007669"/>
    <property type="project" value="UniProtKB-SubCell"/>
</dbReference>
<dbReference type="AlphaFoldDB" id="A0A6P8HXR2"/>
<evidence type="ECO:0000256" key="3">
    <source>
        <dbReference type="ARBA" id="ARBA00022525"/>
    </source>
</evidence>
<keyword evidence="5" id="KW-0472">Membrane</keyword>
<dbReference type="InterPro" id="IPR008979">
    <property type="entry name" value="Galactose-bd-like_sf"/>
</dbReference>
<accession>A0A6P8HXR2</accession>
<dbReference type="Gene3D" id="2.60.120.260">
    <property type="entry name" value="Galactose-binding domain-like"/>
    <property type="match status" value="1"/>
</dbReference>
<feature type="domain" description="F5/8 type C" evidence="8">
    <location>
        <begin position="319"/>
        <end position="464"/>
    </location>
</feature>
<sequence>MDFLFLILVFLNSGFLFSEAVRPSFSVFVSDDFLLVGRSVKITQKTTVTEATPFRYKIKLPFNETAYMRILGLTVQTNDSLQITGNKVPNLTSSSGDENLIDEATFDLGQVTPSGSMDIVVTFVAQLLDHPKLTNGEKVWISIGAEFTNGSIWANQLAVSGFKNFDPEPVLKGSAHVPQMDQNEVVTGSTVDINFRLTHDPIKTTSIASGINITFFHPPYLVFDSMAKDPKSVHAQVISNSISTRTLSVGSFNFSEVAHFNMTFQVDPAKTKPRGQVHAAFVRIEVKYSFTSPFYPDPREMNMKKALQNTIKFYPQRDSCDVALAVADENFEASSYSTEGPPKEGKLNGPKAWVPVTALKKDRNQFIGVNFTGLKIIHRIAVQGSGDGLSTSGYVTGFRVFYSKDCAMWTLYKNKDNIKYLKGNTAANKMNVVPLDPPIEAKCIRINPTAFNKQISLRFELYGCASSNPTPAALLKSRTFLLDTATNTIYACNIPMLKKSGQASCYYSSDSGTAWTAFDHNVLNIKMINPDNKRIYGLGLRGSHFSCTAQLTIECMMISAAEYDKVKVLPGVIFAKEANKISVTDDPNSKIPVEADSFTHDGKKLGASPLGIHWYDGAWNQKTSWAFGGKCV</sequence>
<gene>
    <name evidence="10" type="primary">LOC116296282</name>
</gene>
<reference evidence="10" key="1">
    <citation type="submission" date="2025-08" db="UniProtKB">
        <authorList>
            <consortium name="RefSeq"/>
        </authorList>
    </citation>
    <scope>IDENTIFICATION</scope>
    <source>
        <tissue evidence="10">Tentacle</tissue>
    </source>
</reference>
<dbReference type="GO" id="GO:0005576">
    <property type="term" value="C:extracellular region"/>
    <property type="evidence" value="ECO:0007669"/>
    <property type="project" value="UniProtKB-SubCell"/>
</dbReference>
<keyword evidence="7" id="KW-0732">Signal</keyword>
<dbReference type="Proteomes" id="UP000515163">
    <property type="component" value="Unplaced"/>
</dbReference>
<dbReference type="GO" id="GO:0038023">
    <property type="term" value="F:signaling receptor activity"/>
    <property type="evidence" value="ECO:0007669"/>
    <property type="project" value="TreeGrafter"/>
</dbReference>
<evidence type="ECO:0000256" key="7">
    <source>
        <dbReference type="SAM" id="SignalP"/>
    </source>
</evidence>
<dbReference type="PANTHER" id="PTHR46806">
    <property type="entry name" value="F5/8 TYPE C DOMAIN-CONTAINING PROTEIN"/>
    <property type="match status" value="1"/>
</dbReference>
<feature type="signal peptide" evidence="7">
    <location>
        <begin position="1"/>
        <end position="20"/>
    </location>
</feature>
<protein>
    <submittedName>
        <fullName evidence="10">Uncharacterized protein LOC116296282 isoform X1</fullName>
    </submittedName>
</protein>
<dbReference type="GeneID" id="116296282"/>
<evidence type="ECO:0000256" key="6">
    <source>
        <dbReference type="ARBA" id="ARBA00023157"/>
    </source>
</evidence>
<evidence type="ECO:0000259" key="8">
    <source>
        <dbReference type="PROSITE" id="PS50022"/>
    </source>
</evidence>
<dbReference type="KEGG" id="aten:116296282"/>
<dbReference type="CDD" id="cd00057">
    <property type="entry name" value="FA58C"/>
    <property type="match status" value="1"/>
</dbReference>
<comment type="subcellular location">
    <subcellularLocation>
        <location evidence="1">Endomembrane system</location>
        <topology evidence="1">Peripheral membrane protein</topology>
    </subcellularLocation>
    <subcellularLocation>
        <location evidence="2">Secreted</location>
    </subcellularLocation>
</comment>
<evidence type="ECO:0000313" key="10">
    <source>
        <dbReference type="RefSeq" id="XP_031560151.1"/>
    </source>
</evidence>
<evidence type="ECO:0000256" key="5">
    <source>
        <dbReference type="ARBA" id="ARBA00023136"/>
    </source>
</evidence>
<dbReference type="SMART" id="SM00231">
    <property type="entry name" value="FA58C"/>
    <property type="match status" value="1"/>
</dbReference>
<dbReference type="InParanoid" id="A0A6P8HXR2"/>
<dbReference type="RefSeq" id="XP_031560151.1">
    <property type="nucleotide sequence ID" value="XM_031704291.1"/>
</dbReference>
<dbReference type="PROSITE" id="PS50022">
    <property type="entry name" value="FA58C_3"/>
    <property type="match status" value="1"/>
</dbReference>
<dbReference type="GO" id="GO:0007155">
    <property type="term" value="P:cell adhesion"/>
    <property type="evidence" value="ECO:0007669"/>
    <property type="project" value="UniProtKB-KW"/>
</dbReference>
<dbReference type="GO" id="GO:0005886">
    <property type="term" value="C:plasma membrane"/>
    <property type="evidence" value="ECO:0007669"/>
    <property type="project" value="TreeGrafter"/>
</dbReference>
<proteinExistence type="predicted"/>
<keyword evidence="9" id="KW-1185">Reference proteome</keyword>
<keyword evidence="3" id="KW-0964">Secreted</keyword>
<evidence type="ECO:0000256" key="1">
    <source>
        <dbReference type="ARBA" id="ARBA00004184"/>
    </source>
</evidence>
<name>A0A6P8HXR2_ACTTE</name>
<dbReference type="PROSITE" id="PS01286">
    <property type="entry name" value="FA58C_2"/>
    <property type="match status" value="1"/>
</dbReference>
<evidence type="ECO:0000256" key="4">
    <source>
        <dbReference type="ARBA" id="ARBA00022889"/>
    </source>
</evidence>
<dbReference type="PANTHER" id="PTHR46806:SF5">
    <property type="entry name" value="F5_8 TYPE C DOMAIN-CONTAINING PROTEIN"/>
    <property type="match status" value="1"/>
</dbReference>
<keyword evidence="6" id="KW-1015">Disulfide bond</keyword>
<dbReference type="PROSITE" id="PS01285">
    <property type="entry name" value="FA58C_1"/>
    <property type="match status" value="1"/>
</dbReference>
<dbReference type="InterPro" id="IPR050633">
    <property type="entry name" value="Neuropilin_MCO_CoagFactor"/>
</dbReference>
<dbReference type="SUPFAM" id="SSF49785">
    <property type="entry name" value="Galactose-binding domain-like"/>
    <property type="match status" value="1"/>
</dbReference>
<keyword evidence="4" id="KW-0130">Cell adhesion</keyword>
<dbReference type="Pfam" id="PF00754">
    <property type="entry name" value="F5_F8_type_C"/>
    <property type="match status" value="1"/>
</dbReference>
<organism evidence="9 10">
    <name type="scientific">Actinia tenebrosa</name>
    <name type="common">Australian red waratah sea anemone</name>
    <dbReference type="NCBI Taxonomy" id="6105"/>
    <lineage>
        <taxon>Eukaryota</taxon>
        <taxon>Metazoa</taxon>
        <taxon>Cnidaria</taxon>
        <taxon>Anthozoa</taxon>
        <taxon>Hexacorallia</taxon>
        <taxon>Actiniaria</taxon>
        <taxon>Actiniidae</taxon>
        <taxon>Actinia</taxon>
    </lineage>
</organism>
<evidence type="ECO:0000313" key="9">
    <source>
        <dbReference type="Proteomes" id="UP000515163"/>
    </source>
</evidence>
<dbReference type="InterPro" id="IPR000421">
    <property type="entry name" value="FA58C"/>
</dbReference>